<evidence type="ECO:0000256" key="1">
    <source>
        <dbReference type="ARBA" id="ARBA00008106"/>
    </source>
</evidence>
<comment type="similarity">
    <text evidence="1">Belongs to the HAD-like hydrolase superfamily. S-2-haloalkanoic acid dehalogenase family.</text>
</comment>
<protein>
    <submittedName>
        <fullName evidence="3">Haloacid dehalogenase type II</fullName>
    </submittedName>
</protein>
<dbReference type="SFLD" id="SFLDS00003">
    <property type="entry name" value="Haloacid_Dehalogenase"/>
    <property type="match status" value="1"/>
</dbReference>
<dbReference type="Proteomes" id="UP001500936">
    <property type="component" value="Unassembled WGS sequence"/>
</dbReference>
<dbReference type="InterPro" id="IPR036412">
    <property type="entry name" value="HAD-like_sf"/>
</dbReference>
<dbReference type="Pfam" id="PF00702">
    <property type="entry name" value="Hydrolase"/>
    <property type="match status" value="1"/>
</dbReference>
<dbReference type="InterPro" id="IPR023198">
    <property type="entry name" value="PGP-like_dom2"/>
</dbReference>
<keyword evidence="4" id="KW-1185">Reference proteome</keyword>
<reference evidence="4" key="1">
    <citation type="journal article" date="2019" name="Int. J. Syst. Evol. Microbiol.">
        <title>The Global Catalogue of Microorganisms (GCM) 10K type strain sequencing project: providing services to taxonomists for standard genome sequencing and annotation.</title>
        <authorList>
            <consortium name="The Broad Institute Genomics Platform"/>
            <consortium name="The Broad Institute Genome Sequencing Center for Infectious Disease"/>
            <person name="Wu L."/>
            <person name="Ma J."/>
        </authorList>
    </citation>
    <scope>NUCLEOTIDE SEQUENCE [LARGE SCALE GENOMIC DNA]</scope>
    <source>
        <strain evidence="4">JCM 17925</strain>
    </source>
</reference>
<dbReference type="SFLD" id="SFLDG01129">
    <property type="entry name" value="C1.5:_HAD__Beta-PGM__Phosphata"/>
    <property type="match status" value="1"/>
</dbReference>
<keyword evidence="2" id="KW-0378">Hydrolase</keyword>
<dbReference type="CDD" id="cd02588">
    <property type="entry name" value="HAD_L2-DEX"/>
    <property type="match status" value="1"/>
</dbReference>
<dbReference type="RefSeq" id="WP_345265374.1">
    <property type="nucleotide sequence ID" value="NZ_BAABHB010000002.1"/>
</dbReference>
<dbReference type="NCBIfam" id="TIGR01428">
    <property type="entry name" value="HAD_type_II"/>
    <property type="match status" value="1"/>
</dbReference>
<comment type="caution">
    <text evidence="3">The sequence shown here is derived from an EMBL/GenBank/DDBJ whole genome shotgun (WGS) entry which is preliminary data.</text>
</comment>
<name>A0ABP8K6V4_9BACT</name>
<dbReference type="InterPro" id="IPR006439">
    <property type="entry name" value="HAD-SF_hydro_IA"/>
</dbReference>
<proteinExistence type="inferred from homology"/>
<dbReference type="PANTHER" id="PTHR43316">
    <property type="entry name" value="HYDROLASE, HALOACID DELAHOGENASE-RELATED"/>
    <property type="match status" value="1"/>
</dbReference>
<sequence>MSSFYANPTDLPKGLDISRLKVILFDVNETLLDLSEVEQAFGRAFEQPFAFRHWFSQLLHYSLVDTITENFHDFRQIGEAAMAMTSQFFDKAVSPEQRQQLLNTFGQLPPHPDCKEGLKRLKAGGFRLAALTNSPAQTLHKQMAQSGLDVFFDAMLSVEATQRYKPHPAPYQLALAHLEVQPNEALMVTAHGWDIAGASHAGLYTAFLARKGQALYPLTAAPALTGSTLVDLAGQLEAKQRGEAG</sequence>
<evidence type="ECO:0000313" key="3">
    <source>
        <dbReference type="EMBL" id="GAA4400670.1"/>
    </source>
</evidence>
<evidence type="ECO:0000313" key="4">
    <source>
        <dbReference type="Proteomes" id="UP001500936"/>
    </source>
</evidence>
<dbReference type="InterPro" id="IPR023214">
    <property type="entry name" value="HAD_sf"/>
</dbReference>
<gene>
    <name evidence="3" type="ORF">GCM10023187_14090</name>
</gene>
<dbReference type="Gene3D" id="1.10.150.240">
    <property type="entry name" value="Putative phosphatase, domain 2"/>
    <property type="match status" value="1"/>
</dbReference>
<dbReference type="PRINTS" id="PR00413">
    <property type="entry name" value="HADHALOGNASE"/>
</dbReference>
<dbReference type="Gene3D" id="3.40.50.1000">
    <property type="entry name" value="HAD superfamily/HAD-like"/>
    <property type="match status" value="1"/>
</dbReference>
<accession>A0ABP8K6V4</accession>
<dbReference type="InterPro" id="IPR051540">
    <property type="entry name" value="S-2-haloacid_dehalogenase"/>
</dbReference>
<dbReference type="InterPro" id="IPR006328">
    <property type="entry name" value="2-HAD"/>
</dbReference>
<dbReference type="SUPFAM" id="SSF56784">
    <property type="entry name" value="HAD-like"/>
    <property type="match status" value="1"/>
</dbReference>
<dbReference type="EMBL" id="BAABHB010000002">
    <property type="protein sequence ID" value="GAA4400670.1"/>
    <property type="molecule type" value="Genomic_DNA"/>
</dbReference>
<organism evidence="3 4">
    <name type="scientific">Nibrella viscosa</name>
    <dbReference type="NCBI Taxonomy" id="1084524"/>
    <lineage>
        <taxon>Bacteria</taxon>
        <taxon>Pseudomonadati</taxon>
        <taxon>Bacteroidota</taxon>
        <taxon>Cytophagia</taxon>
        <taxon>Cytophagales</taxon>
        <taxon>Spirosomataceae</taxon>
        <taxon>Nibrella</taxon>
    </lineage>
</organism>
<dbReference type="NCBIfam" id="TIGR01493">
    <property type="entry name" value="HAD-SF-IA-v2"/>
    <property type="match status" value="1"/>
</dbReference>
<evidence type="ECO:0000256" key="2">
    <source>
        <dbReference type="ARBA" id="ARBA00022801"/>
    </source>
</evidence>
<dbReference type="PANTHER" id="PTHR43316:SF3">
    <property type="entry name" value="HALOACID DEHALOGENASE, TYPE II (AFU_ORTHOLOGUE AFUA_2G07750)-RELATED"/>
    <property type="match status" value="1"/>
</dbReference>